<dbReference type="Proteomes" id="UP000283530">
    <property type="component" value="Unassembled WGS sequence"/>
</dbReference>
<evidence type="ECO:0000313" key="1">
    <source>
        <dbReference type="EMBL" id="RWR96788.1"/>
    </source>
</evidence>
<dbReference type="OrthoDB" id="1277335at2759"/>
<comment type="caution">
    <text evidence="1">The sequence shown here is derived from an EMBL/GenBank/DDBJ whole genome shotgun (WGS) entry which is preliminary data.</text>
</comment>
<dbReference type="PANTHER" id="PTHR33103:SF27">
    <property type="entry name" value="OS04G0594700 PROTEIN"/>
    <property type="match status" value="1"/>
</dbReference>
<dbReference type="Pfam" id="PF05056">
    <property type="entry name" value="DUF674"/>
    <property type="match status" value="1"/>
</dbReference>
<gene>
    <name evidence="1" type="ORF">CKAN_02619000</name>
</gene>
<evidence type="ECO:0000313" key="2">
    <source>
        <dbReference type="Proteomes" id="UP000283530"/>
    </source>
</evidence>
<protein>
    <recommendedName>
        <fullName evidence="3">DUF674 domain-containing protein</fullName>
    </recommendedName>
</protein>
<accession>A0A3S3NK84</accession>
<sequence>MATKEITLKLMIHKEKNQIVYAESGNDFVDVLLSFLTMPLGTVIRLTGKQSEMGSLHNIFRSVEDLDVQYLQTESCKNMLLYPKSASEEHCRNLIVNIDDTEPTNYYLCNDGNVQPFGSIHHDFKHLISSFPDKKCRCGRSVERTILREKSMNAGDGKDGVFVKGKMRYMITDDLQVLPVCMRTSLELLERFGISDAAVLKERNVNLGQEEVLHLLKSSLLSKTPLTDVFLPMQHTIDEVTLGLKVKELDSKDMAHSHTETEIGSNCRKMNVNLFVSKSRNKVLYAQVGEEFPDLLFSFLAFPLGSIVKCLGGCTSMGCLDDLYKSIKELNKRWMKSEETKPLLLDPKLAPYFGSTNQLIQINELPGKLSTFACSNCYGIGVTDSGFGACSHGNRKIQVEAINPKFRDVVTELGGAFMAGPGMFMVTEELIVKPLSTISGISFLSQFNIPISDLEEQVVSVGEEEALSLLKASLISKTVLSDVFLKKPK</sequence>
<organism evidence="1 2">
    <name type="scientific">Cinnamomum micranthum f. kanehirae</name>
    <dbReference type="NCBI Taxonomy" id="337451"/>
    <lineage>
        <taxon>Eukaryota</taxon>
        <taxon>Viridiplantae</taxon>
        <taxon>Streptophyta</taxon>
        <taxon>Embryophyta</taxon>
        <taxon>Tracheophyta</taxon>
        <taxon>Spermatophyta</taxon>
        <taxon>Magnoliopsida</taxon>
        <taxon>Magnoliidae</taxon>
        <taxon>Laurales</taxon>
        <taxon>Lauraceae</taxon>
        <taxon>Cinnamomum</taxon>
    </lineage>
</organism>
<evidence type="ECO:0008006" key="3">
    <source>
        <dbReference type="Google" id="ProtNLM"/>
    </source>
</evidence>
<name>A0A3S3NK84_9MAGN</name>
<keyword evidence="2" id="KW-1185">Reference proteome</keyword>
<dbReference type="AlphaFoldDB" id="A0A3S3NK84"/>
<dbReference type="PANTHER" id="PTHR33103">
    <property type="entry name" value="OS01G0153900 PROTEIN"/>
    <property type="match status" value="1"/>
</dbReference>
<proteinExistence type="predicted"/>
<dbReference type="EMBL" id="QPKB01000012">
    <property type="protein sequence ID" value="RWR96788.1"/>
    <property type="molecule type" value="Genomic_DNA"/>
</dbReference>
<dbReference type="InterPro" id="IPR007750">
    <property type="entry name" value="DUF674"/>
</dbReference>
<reference evidence="1 2" key="1">
    <citation type="journal article" date="2019" name="Nat. Plants">
        <title>Stout camphor tree genome fills gaps in understanding of flowering plant genome evolution.</title>
        <authorList>
            <person name="Chaw S.M."/>
            <person name="Liu Y.C."/>
            <person name="Wu Y.W."/>
            <person name="Wang H.Y."/>
            <person name="Lin C.I."/>
            <person name="Wu C.S."/>
            <person name="Ke H.M."/>
            <person name="Chang L.Y."/>
            <person name="Hsu C.Y."/>
            <person name="Yang H.T."/>
            <person name="Sudianto E."/>
            <person name="Hsu M.H."/>
            <person name="Wu K.P."/>
            <person name="Wang L.N."/>
            <person name="Leebens-Mack J.H."/>
            <person name="Tsai I.J."/>
        </authorList>
    </citation>
    <scope>NUCLEOTIDE SEQUENCE [LARGE SCALE GENOMIC DNA]</scope>
    <source>
        <strain evidence="2">cv. Chaw 1501</strain>
        <tissue evidence="1">Young leaves</tissue>
    </source>
</reference>